<accession>A0A6A3BWJ1</accession>
<keyword evidence="3" id="KW-1185">Reference proteome</keyword>
<organism evidence="2 3">
    <name type="scientific">Hibiscus syriacus</name>
    <name type="common">Rose of Sharon</name>
    <dbReference type="NCBI Taxonomy" id="106335"/>
    <lineage>
        <taxon>Eukaryota</taxon>
        <taxon>Viridiplantae</taxon>
        <taxon>Streptophyta</taxon>
        <taxon>Embryophyta</taxon>
        <taxon>Tracheophyta</taxon>
        <taxon>Spermatophyta</taxon>
        <taxon>Magnoliopsida</taxon>
        <taxon>eudicotyledons</taxon>
        <taxon>Gunneridae</taxon>
        <taxon>Pentapetalae</taxon>
        <taxon>rosids</taxon>
        <taxon>malvids</taxon>
        <taxon>Malvales</taxon>
        <taxon>Malvaceae</taxon>
        <taxon>Malvoideae</taxon>
        <taxon>Hibiscus</taxon>
    </lineage>
</organism>
<evidence type="ECO:0000313" key="3">
    <source>
        <dbReference type="Proteomes" id="UP000436088"/>
    </source>
</evidence>
<sequence>MPYKSPQSLGNMQNINLASYSEKFAAANQGKRKVSANDVRETKKVENEKGAASSSALDDAPTPLTGSNHPPCNNDESDSKSLEQDHSRTGIGPGNASSKNEKSSKAPETSQNRELAALLDFTSDK</sequence>
<gene>
    <name evidence="2" type="ORF">F3Y22_tig00017792pilonHSYRG00039</name>
</gene>
<reference evidence="2" key="1">
    <citation type="submission" date="2019-09" db="EMBL/GenBank/DDBJ databases">
        <title>Draft genome information of white flower Hibiscus syriacus.</title>
        <authorList>
            <person name="Kim Y.-M."/>
        </authorList>
    </citation>
    <scope>NUCLEOTIDE SEQUENCE [LARGE SCALE GENOMIC DNA]</scope>
    <source>
        <strain evidence="2">YM2019G1</strain>
    </source>
</reference>
<feature type="compositionally biased region" description="Basic and acidic residues" evidence="1">
    <location>
        <begin position="38"/>
        <end position="49"/>
    </location>
</feature>
<comment type="caution">
    <text evidence="2">The sequence shown here is derived from an EMBL/GenBank/DDBJ whole genome shotgun (WGS) entry which is preliminary data.</text>
</comment>
<dbReference type="AlphaFoldDB" id="A0A6A3BWJ1"/>
<protein>
    <submittedName>
        <fullName evidence="2">Uncharacterized protein</fullName>
    </submittedName>
</protein>
<dbReference type="Proteomes" id="UP000436088">
    <property type="component" value="Unassembled WGS sequence"/>
</dbReference>
<feature type="region of interest" description="Disordered" evidence="1">
    <location>
        <begin position="27"/>
        <end position="125"/>
    </location>
</feature>
<evidence type="ECO:0000256" key="1">
    <source>
        <dbReference type="SAM" id="MobiDB-lite"/>
    </source>
</evidence>
<proteinExistence type="predicted"/>
<feature type="compositionally biased region" description="Basic and acidic residues" evidence="1">
    <location>
        <begin position="77"/>
        <end position="88"/>
    </location>
</feature>
<name>A0A6A3BWJ1_HIBSY</name>
<dbReference type="EMBL" id="VEPZ02000665">
    <property type="protein sequence ID" value="KAE8720975.1"/>
    <property type="molecule type" value="Genomic_DNA"/>
</dbReference>
<evidence type="ECO:0000313" key="2">
    <source>
        <dbReference type="EMBL" id="KAE8720975.1"/>
    </source>
</evidence>